<feature type="signal peptide" evidence="1">
    <location>
        <begin position="1"/>
        <end position="25"/>
    </location>
</feature>
<organism evidence="2 3">
    <name type="scientific">Sinorhizobium saheli</name>
    <dbReference type="NCBI Taxonomy" id="36856"/>
    <lineage>
        <taxon>Bacteria</taxon>
        <taxon>Pseudomonadati</taxon>
        <taxon>Pseudomonadota</taxon>
        <taxon>Alphaproteobacteria</taxon>
        <taxon>Hyphomicrobiales</taxon>
        <taxon>Rhizobiaceae</taxon>
        <taxon>Sinorhizobium/Ensifer group</taxon>
        <taxon>Sinorhizobium</taxon>
    </lineage>
</organism>
<accession>A0A178XFX3</accession>
<keyword evidence="1" id="KW-0732">Signal</keyword>
<dbReference type="RefSeq" id="WP_066879198.1">
    <property type="nucleotide sequence ID" value="NZ_LNQB01000102.1"/>
</dbReference>
<feature type="chain" id="PRO_5008096812" evidence="1">
    <location>
        <begin position="26"/>
        <end position="396"/>
    </location>
</feature>
<evidence type="ECO:0000313" key="2">
    <source>
        <dbReference type="EMBL" id="OAP34134.1"/>
    </source>
</evidence>
<dbReference type="AlphaFoldDB" id="A0A178XFX3"/>
<dbReference type="Proteomes" id="UP000078507">
    <property type="component" value="Unassembled WGS sequence"/>
</dbReference>
<sequence>MAFVGFMRFLAALGALAFAVPAAGAEPGRADVEKVFDAFLRCRAEFFDLLASRRADFPAREFRAHEDFTAPIWVDARLVPFSAVVNAYGVPLSGYLQIHKEAAEGPGLMWGFRVNREPVEVVKLIEARLRGTKFARIGENAFEFRLEPTPAEATWGRLATPKATYRQLVVDEADSPKHSFLLCNATEDRMPELKTDERTGRKRLPPTTSLFVLPKTVSEEDVLEEFSRCRPELFATLARAKGRFGKVTIEPLFVAAPDGQAGEVSGSTVTFAEPVRAFGLDLVAYTQMLHTKDGKPVSFWWGFRTTGDPVFAAHWLSMRAESLGAAQRIGWGEWVLETRPRTNAKAADAAEEDLAYRVFKVEPFDYPNFTNVLCGATADMTGAMKALPDPAELFEQ</sequence>
<reference evidence="2 3" key="1">
    <citation type="submission" date="2015-11" db="EMBL/GenBank/DDBJ databases">
        <title>Ensifer anhuiense sp. nov., an effective nitrogen fixation bacterium with Glycine soja.</title>
        <authorList>
            <person name="Yan H."/>
            <person name="Chen W."/>
        </authorList>
    </citation>
    <scope>NUCLEOTIDE SEQUENCE [LARGE SCALE GENOMIC DNA]</scope>
    <source>
        <strain evidence="2 3">LMG 7837</strain>
    </source>
</reference>
<dbReference type="OrthoDB" id="8419917at2"/>
<evidence type="ECO:0000256" key="1">
    <source>
        <dbReference type="SAM" id="SignalP"/>
    </source>
</evidence>
<protein>
    <submittedName>
        <fullName evidence="2">Uncharacterized protein</fullName>
    </submittedName>
</protein>
<evidence type="ECO:0000313" key="3">
    <source>
        <dbReference type="Proteomes" id="UP000078507"/>
    </source>
</evidence>
<name>A0A178XFX3_SINSA</name>
<gene>
    <name evidence="2" type="ORF">ATB98_22610</name>
</gene>
<keyword evidence="3" id="KW-1185">Reference proteome</keyword>
<proteinExistence type="predicted"/>
<comment type="caution">
    <text evidence="2">The sequence shown here is derived from an EMBL/GenBank/DDBJ whole genome shotgun (WGS) entry which is preliminary data.</text>
</comment>
<dbReference type="EMBL" id="LNQB01000102">
    <property type="protein sequence ID" value="OAP34134.1"/>
    <property type="molecule type" value="Genomic_DNA"/>
</dbReference>